<feature type="non-terminal residue" evidence="1">
    <location>
        <position position="1"/>
    </location>
</feature>
<gene>
    <name evidence="1" type="ORF">RPERSI_LOCUS16347</name>
</gene>
<feature type="non-terminal residue" evidence="1">
    <location>
        <position position="51"/>
    </location>
</feature>
<proteinExistence type="predicted"/>
<keyword evidence="2" id="KW-1185">Reference proteome</keyword>
<sequence length="51" mass="5367">YCQGSPISSTESAGYNNSAGYENSDNSAGYNHSDNLGDDDTSFNADLAKEI</sequence>
<reference evidence="1" key="1">
    <citation type="submission" date="2021-06" db="EMBL/GenBank/DDBJ databases">
        <authorList>
            <person name="Kallberg Y."/>
            <person name="Tangrot J."/>
            <person name="Rosling A."/>
        </authorList>
    </citation>
    <scope>NUCLEOTIDE SEQUENCE</scope>
    <source>
        <strain evidence="1">MA461A</strain>
    </source>
</reference>
<dbReference type="EMBL" id="CAJVQC010040294">
    <property type="protein sequence ID" value="CAG8770534.1"/>
    <property type="molecule type" value="Genomic_DNA"/>
</dbReference>
<accession>A0ACA9QZ64</accession>
<dbReference type="Proteomes" id="UP000789920">
    <property type="component" value="Unassembled WGS sequence"/>
</dbReference>
<evidence type="ECO:0000313" key="2">
    <source>
        <dbReference type="Proteomes" id="UP000789920"/>
    </source>
</evidence>
<protein>
    <submittedName>
        <fullName evidence="1">18585_t:CDS:1</fullName>
    </submittedName>
</protein>
<organism evidence="1 2">
    <name type="scientific">Racocetra persica</name>
    <dbReference type="NCBI Taxonomy" id="160502"/>
    <lineage>
        <taxon>Eukaryota</taxon>
        <taxon>Fungi</taxon>
        <taxon>Fungi incertae sedis</taxon>
        <taxon>Mucoromycota</taxon>
        <taxon>Glomeromycotina</taxon>
        <taxon>Glomeromycetes</taxon>
        <taxon>Diversisporales</taxon>
        <taxon>Gigasporaceae</taxon>
        <taxon>Racocetra</taxon>
    </lineage>
</organism>
<comment type="caution">
    <text evidence="1">The sequence shown here is derived from an EMBL/GenBank/DDBJ whole genome shotgun (WGS) entry which is preliminary data.</text>
</comment>
<name>A0ACA9QZ64_9GLOM</name>
<evidence type="ECO:0000313" key="1">
    <source>
        <dbReference type="EMBL" id="CAG8770534.1"/>
    </source>
</evidence>